<dbReference type="InterPro" id="IPR051975">
    <property type="entry name" value="mtLSU_mL45"/>
</dbReference>
<evidence type="ECO:0000256" key="1">
    <source>
        <dbReference type="ARBA" id="ARBA00004173"/>
    </source>
</evidence>
<dbReference type="RefSeq" id="XP_056786140.1">
    <property type="nucleotide sequence ID" value="XM_056938763.1"/>
</dbReference>
<evidence type="ECO:0000313" key="4">
    <source>
        <dbReference type="EMBL" id="KAJ5469550.1"/>
    </source>
</evidence>
<dbReference type="Gene3D" id="3.10.450.240">
    <property type="match status" value="1"/>
</dbReference>
<dbReference type="EMBL" id="JAPWDQ010000015">
    <property type="protein sequence ID" value="KAJ5469550.1"/>
    <property type="molecule type" value="Genomic_DNA"/>
</dbReference>
<protein>
    <recommendedName>
        <fullName evidence="6">Tim44-like domain-containing protein</fullName>
    </recommendedName>
</protein>
<keyword evidence="3" id="KW-0496">Mitochondrion</keyword>
<dbReference type="GO" id="GO:0032979">
    <property type="term" value="P:protein insertion into mitochondrial inner membrane from matrix"/>
    <property type="evidence" value="ECO:0007669"/>
    <property type="project" value="InterPro"/>
</dbReference>
<dbReference type="Pfam" id="PF07961">
    <property type="entry name" value="MBA1"/>
    <property type="match status" value="1"/>
</dbReference>
<comment type="subcellular location">
    <subcellularLocation>
        <location evidence="1">Mitochondrion</location>
    </subcellularLocation>
</comment>
<name>A0A9X0BJG5_9EURO</name>
<evidence type="ECO:0000313" key="5">
    <source>
        <dbReference type="Proteomes" id="UP001148312"/>
    </source>
</evidence>
<proteinExistence type="predicted"/>
<keyword evidence="2" id="KW-0809">Transit peptide</keyword>
<evidence type="ECO:0008006" key="6">
    <source>
        <dbReference type="Google" id="ProtNLM"/>
    </source>
</evidence>
<comment type="caution">
    <text evidence="4">The sequence shown here is derived from an EMBL/GenBank/DDBJ whole genome shotgun (WGS) entry which is preliminary data.</text>
</comment>
<sequence>MASSLRLQTGALVLHARHTPHIAHFVTVGFQQQQCRAFSAATQRWAYRTTNFKPSGVSAPSMKSRAKDVLRHQLPNDIGLLPGTFVRPMWKDMPSIFKDPRDRFQMEWTWLKSVFQGYVSLLMYCKKDLSNVPFIHKQLARPQIGSFSIPFFPIFHSVPRRAIAKSLYTQMYTYLAEGDIAGINRICCDKLAQKLTAQIQRRPANERLTWKLVGDKFRGARVMADRAIKIPDIANSGIRQIVVRLSSRQSVSKTTTASQNKNTPSQEVTPAAKEQDCVEYVVIQQLIWHGKHADWQIWGTTNPTDFKTLMTDPAFAPGLSTIDRLEAMRSMGQR</sequence>
<dbReference type="InterPro" id="IPR024621">
    <property type="entry name" value="Mba1"/>
</dbReference>
<dbReference type="GeneID" id="81629013"/>
<accession>A0A9X0BJG5</accession>
<dbReference type="Proteomes" id="UP001148312">
    <property type="component" value="Unassembled WGS sequence"/>
</dbReference>
<evidence type="ECO:0000256" key="3">
    <source>
        <dbReference type="ARBA" id="ARBA00023128"/>
    </source>
</evidence>
<dbReference type="PANTHER" id="PTHR28554:SF1">
    <property type="entry name" value="LARGE RIBOSOMAL SUBUNIT PROTEIN ML45"/>
    <property type="match status" value="1"/>
</dbReference>
<dbReference type="PANTHER" id="PTHR28554">
    <property type="entry name" value="39S RIBOSOMAL PROTEIN L45, MITOCHONDRIAL"/>
    <property type="match status" value="1"/>
</dbReference>
<dbReference type="GO" id="GO:0005743">
    <property type="term" value="C:mitochondrial inner membrane"/>
    <property type="evidence" value="ECO:0007669"/>
    <property type="project" value="InterPro"/>
</dbReference>
<reference evidence="4" key="2">
    <citation type="journal article" date="2023" name="IMA Fungus">
        <title>Comparative genomic study of the Penicillium genus elucidates a diverse pangenome and 15 lateral gene transfer events.</title>
        <authorList>
            <person name="Petersen C."/>
            <person name="Sorensen T."/>
            <person name="Nielsen M.R."/>
            <person name="Sondergaard T.E."/>
            <person name="Sorensen J.L."/>
            <person name="Fitzpatrick D.A."/>
            <person name="Frisvad J.C."/>
            <person name="Nielsen K.L."/>
        </authorList>
    </citation>
    <scope>NUCLEOTIDE SEQUENCE</scope>
    <source>
        <strain evidence="4">IBT 30728</strain>
    </source>
</reference>
<organism evidence="4 5">
    <name type="scientific">Penicillium diatomitis</name>
    <dbReference type="NCBI Taxonomy" id="2819901"/>
    <lineage>
        <taxon>Eukaryota</taxon>
        <taxon>Fungi</taxon>
        <taxon>Dikarya</taxon>
        <taxon>Ascomycota</taxon>
        <taxon>Pezizomycotina</taxon>
        <taxon>Eurotiomycetes</taxon>
        <taxon>Eurotiomycetidae</taxon>
        <taxon>Eurotiales</taxon>
        <taxon>Aspergillaceae</taxon>
        <taxon>Penicillium</taxon>
    </lineage>
</organism>
<reference evidence="4" key="1">
    <citation type="submission" date="2022-12" db="EMBL/GenBank/DDBJ databases">
        <authorList>
            <person name="Petersen C."/>
        </authorList>
    </citation>
    <scope>NUCLEOTIDE SEQUENCE</scope>
    <source>
        <strain evidence="4">IBT 30728</strain>
    </source>
</reference>
<evidence type="ECO:0000256" key="2">
    <source>
        <dbReference type="ARBA" id="ARBA00022946"/>
    </source>
</evidence>
<gene>
    <name evidence="4" type="ORF">N7539_009168</name>
</gene>
<keyword evidence="5" id="KW-1185">Reference proteome</keyword>
<dbReference type="AlphaFoldDB" id="A0A9X0BJG5"/>